<dbReference type="AlphaFoldDB" id="A0A2H6NI23"/>
<accession>A0A2H6NI23</accession>
<evidence type="ECO:0000313" key="1">
    <source>
        <dbReference type="EMBL" id="LAA32980.1"/>
    </source>
</evidence>
<sequence>MVIWENIYRILGEQHKILKEMTNTRATTSKTGKKPAPTLSVAIISPSNQSLIEGMLTTEKLDATLNMQTMQSTLLAIQETMVKLQENITKNHGEMKVEMKEVKREYPEIR</sequence>
<organism evidence="1">
    <name type="scientific">Micrurus carvalhoi</name>
    <dbReference type="NCBI Taxonomy" id="3147026"/>
    <lineage>
        <taxon>Eukaryota</taxon>
        <taxon>Metazoa</taxon>
        <taxon>Chordata</taxon>
        <taxon>Craniata</taxon>
        <taxon>Vertebrata</taxon>
        <taxon>Euteleostomi</taxon>
        <taxon>Lepidosauria</taxon>
        <taxon>Squamata</taxon>
        <taxon>Bifurcata</taxon>
        <taxon>Unidentata</taxon>
        <taxon>Episquamata</taxon>
        <taxon>Toxicofera</taxon>
        <taxon>Serpentes</taxon>
        <taxon>Colubroidea</taxon>
        <taxon>Elapidae</taxon>
        <taxon>Elapinae</taxon>
        <taxon>Micrurus</taxon>
    </lineage>
</organism>
<protein>
    <submittedName>
        <fullName evidence="1">Uncharacterized protein</fullName>
    </submittedName>
</protein>
<reference evidence="1" key="2">
    <citation type="submission" date="2017-12" db="EMBL/GenBank/DDBJ databases">
        <title>Coralsnake Venomics: Analyses of Venom Gland Transcriptomes and Proteomes of Six Brazilian Taxa.</title>
        <authorList>
            <person name="Aird S.D."/>
            <person name="Jorge da Silva N."/>
            <person name="Qiu L."/>
            <person name="Villar-Briones A."/>
            <person name="Aparecida-Saddi V."/>
            <person name="Campos-Telles M.P."/>
            <person name="Grau M."/>
            <person name="Mikheyev A.S."/>
        </authorList>
    </citation>
    <scope>NUCLEOTIDE SEQUENCE</scope>
    <source>
        <tissue evidence="1">Venom_gland</tissue>
    </source>
</reference>
<proteinExistence type="predicted"/>
<reference evidence="1" key="1">
    <citation type="submission" date="2017-07" db="EMBL/GenBank/DDBJ databases">
        <authorList>
            <person name="Mikheyev A."/>
            <person name="Grau M."/>
        </authorList>
    </citation>
    <scope>NUCLEOTIDE SEQUENCE</scope>
    <source>
        <tissue evidence="1">Venom_gland</tissue>
    </source>
</reference>
<name>A0A2H6NI23_9SAUR</name>
<dbReference type="EMBL" id="IACI01104425">
    <property type="protein sequence ID" value="LAA32980.1"/>
    <property type="molecule type" value="Transcribed_RNA"/>
</dbReference>